<dbReference type="SUPFAM" id="SSF55729">
    <property type="entry name" value="Acyl-CoA N-acyltransferases (Nat)"/>
    <property type="match status" value="1"/>
</dbReference>
<dbReference type="PROSITE" id="PS51186">
    <property type="entry name" value="GNAT"/>
    <property type="match status" value="1"/>
</dbReference>
<protein>
    <submittedName>
        <fullName evidence="2">GNAT family N-acetyltransferase</fullName>
    </submittedName>
</protein>
<keyword evidence="2" id="KW-0808">Transferase</keyword>
<dbReference type="InterPro" id="IPR016181">
    <property type="entry name" value="Acyl_CoA_acyltransferase"/>
</dbReference>
<name>A0A1R1EJL7_9BACL</name>
<dbReference type="Pfam" id="PF00583">
    <property type="entry name" value="Acetyltransf_1"/>
    <property type="match status" value="1"/>
</dbReference>
<evidence type="ECO:0000259" key="1">
    <source>
        <dbReference type="PROSITE" id="PS51186"/>
    </source>
</evidence>
<dbReference type="PANTHER" id="PTHR43072:SF36">
    <property type="entry name" value="RIBOSOMAL-PROTEIN-ALANINE ACETYLTRANSFERASE"/>
    <property type="match status" value="1"/>
</dbReference>
<dbReference type="FunFam" id="3.40.630.30:FF:000133">
    <property type="entry name" value="Acetyltransferase, GNAT family"/>
    <property type="match status" value="1"/>
</dbReference>
<dbReference type="CDD" id="cd04301">
    <property type="entry name" value="NAT_SF"/>
    <property type="match status" value="1"/>
</dbReference>
<proteinExistence type="predicted"/>
<dbReference type="InterPro" id="IPR000182">
    <property type="entry name" value="GNAT_dom"/>
</dbReference>
<feature type="domain" description="N-acetyltransferase" evidence="1">
    <location>
        <begin position="1"/>
        <end position="149"/>
    </location>
</feature>
<dbReference type="Gene3D" id="3.40.630.30">
    <property type="match status" value="1"/>
</dbReference>
<comment type="caution">
    <text evidence="2">The sequence shown here is derived from an EMBL/GenBank/DDBJ whole genome shotgun (WGS) entry which is preliminary data.</text>
</comment>
<dbReference type="AlphaFoldDB" id="A0A1R1EJL7"/>
<dbReference type="GO" id="GO:0016747">
    <property type="term" value="F:acyltransferase activity, transferring groups other than amino-acyl groups"/>
    <property type="evidence" value="ECO:0007669"/>
    <property type="project" value="InterPro"/>
</dbReference>
<sequence>MEIRPILETDYERVIPVVNDWWGGRQMTHLLPKLFFEHFQNTSFVMEEKESGKLVAFLIGFQSQTHPNEAYIHFVGVHPDYRKQGTARTLYELFFEKVLQLGCNTVRCITSAVNETSMKFHARMGFKLTMAKDYAGPGQDYILFEKKLNMDSEK</sequence>
<dbReference type="InterPro" id="IPR017255">
    <property type="entry name" value="AcTrfase_GNAT_prd"/>
</dbReference>
<dbReference type="PIRSF" id="PIRSF037663">
    <property type="entry name" value="Acetyltransf_GNAT_prd"/>
    <property type="match status" value="1"/>
</dbReference>
<reference evidence="2 3" key="1">
    <citation type="submission" date="2016-11" db="EMBL/GenBank/DDBJ databases">
        <title>Paenibacillus species isolates.</title>
        <authorList>
            <person name="Beno S.M."/>
        </authorList>
    </citation>
    <scope>NUCLEOTIDE SEQUENCE [LARGE SCALE GENOMIC DNA]</scope>
    <source>
        <strain evidence="2 3">FSL R5-0378</strain>
    </source>
</reference>
<dbReference type="EMBL" id="MRTP01000008">
    <property type="protein sequence ID" value="OMF52000.1"/>
    <property type="molecule type" value="Genomic_DNA"/>
</dbReference>
<evidence type="ECO:0000313" key="3">
    <source>
        <dbReference type="Proteomes" id="UP000187172"/>
    </source>
</evidence>
<gene>
    <name evidence="2" type="ORF">BK138_24565</name>
</gene>
<dbReference type="PANTHER" id="PTHR43072">
    <property type="entry name" value="N-ACETYLTRANSFERASE"/>
    <property type="match status" value="1"/>
</dbReference>
<accession>A0A1R1EJL7</accession>
<dbReference type="STRING" id="297318.BK138_24565"/>
<dbReference type="Proteomes" id="UP000187172">
    <property type="component" value="Unassembled WGS sequence"/>
</dbReference>
<keyword evidence="3" id="KW-1185">Reference proteome</keyword>
<evidence type="ECO:0000313" key="2">
    <source>
        <dbReference type="EMBL" id="OMF52000.1"/>
    </source>
</evidence>
<dbReference type="RefSeq" id="WP_076173426.1">
    <property type="nucleotide sequence ID" value="NZ_MRTP01000008.1"/>
</dbReference>
<organism evidence="2 3">
    <name type="scientific">Paenibacillus rhizosphaerae</name>
    <dbReference type="NCBI Taxonomy" id="297318"/>
    <lineage>
        <taxon>Bacteria</taxon>
        <taxon>Bacillati</taxon>
        <taxon>Bacillota</taxon>
        <taxon>Bacilli</taxon>
        <taxon>Bacillales</taxon>
        <taxon>Paenibacillaceae</taxon>
        <taxon>Paenibacillus</taxon>
    </lineage>
</organism>